<evidence type="ECO:0000313" key="4">
    <source>
        <dbReference type="EMBL" id="CAL4983522.1"/>
    </source>
</evidence>
<reference evidence="4 5" key="2">
    <citation type="submission" date="2024-10" db="EMBL/GenBank/DDBJ databases">
        <authorList>
            <person name="Ryan C."/>
        </authorList>
    </citation>
    <scope>NUCLEOTIDE SEQUENCE [LARGE SCALE GENOMIC DNA]</scope>
</reference>
<dbReference type="InterPro" id="IPR005174">
    <property type="entry name" value="KIB1-4_b-propeller"/>
</dbReference>
<dbReference type="CDD" id="cd09917">
    <property type="entry name" value="F-box_SF"/>
    <property type="match status" value="1"/>
</dbReference>
<evidence type="ECO:0000259" key="2">
    <source>
        <dbReference type="Pfam" id="PF00646"/>
    </source>
</evidence>
<feature type="signal peptide" evidence="1">
    <location>
        <begin position="1"/>
        <end position="27"/>
    </location>
</feature>
<gene>
    <name evidence="4" type="ORF">URODEC1_LOCUS57085</name>
</gene>
<protein>
    <recommendedName>
        <fullName evidence="6">DUF295 domain-containing protein</fullName>
    </recommendedName>
</protein>
<dbReference type="SUPFAM" id="SSF81383">
    <property type="entry name" value="F-box domain"/>
    <property type="match status" value="1"/>
</dbReference>
<evidence type="ECO:0008006" key="6">
    <source>
        <dbReference type="Google" id="ProtNLM"/>
    </source>
</evidence>
<evidence type="ECO:0000259" key="3">
    <source>
        <dbReference type="Pfam" id="PF03478"/>
    </source>
</evidence>
<feature type="domain" description="F-box" evidence="2">
    <location>
        <begin position="8"/>
        <end position="48"/>
    </location>
</feature>
<proteinExistence type="predicted"/>
<organism evidence="4 5">
    <name type="scientific">Urochloa decumbens</name>
    <dbReference type="NCBI Taxonomy" id="240449"/>
    <lineage>
        <taxon>Eukaryota</taxon>
        <taxon>Viridiplantae</taxon>
        <taxon>Streptophyta</taxon>
        <taxon>Embryophyta</taxon>
        <taxon>Tracheophyta</taxon>
        <taxon>Spermatophyta</taxon>
        <taxon>Magnoliopsida</taxon>
        <taxon>Liliopsida</taxon>
        <taxon>Poales</taxon>
        <taxon>Poaceae</taxon>
        <taxon>PACMAD clade</taxon>
        <taxon>Panicoideae</taxon>
        <taxon>Panicodae</taxon>
        <taxon>Paniceae</taxon>
        <taxon>Melinidinae</taxon>
        <taxon>Urochloa</taxon>
    </lineage>
</organism>
<dbReference type="PANTHER" id="PTHR33110:SF111">
    <property type="entry name" value="DUF295 DOMAIN-CONTAINING PROTEIN"/>
    <property type="match status" value="1"/>
</dbReference>
<dbReference type="Proteomes" id="UP001497457">
    <property type="component" value="Chromosome 22rd"/>
</dbReference>
<evidence type="ECO:0000313" key="5">
    <source>
        <dbReference type="Proteomes" id="UP001497457"/>
    </source>
</evidence>
<sequence length="386" mass="41918">MPPPLPPWSDLPLELVGLVLGSLPVHADRVRSAAVCCQWRAAVREVPLPSAMPLLAIPFAGYAAAAASGNWLLFLSPDDNDSNGSCFLRDPFSGATVPLPAQSRVWLRYKNSDGSPVYGPAAAGASIAVRRLLLCSPNLVAAQVRLGLRPRIAVCKPGAASAWWSVSMEDGGMVPLLGAMAFHQGKLFAVEKLYAIDVGVDQSTGGPRVSRVRLVISTILCCPSTVMVIPRGSGVFMEMLLYVVESRGVLLVVRRGMQRQWTRQEGRSTPTGWNEIDVFEADLQGCRWTQVDTIGDDQVLFLSGHHSRSLCVSQLGMPGDRIVFFENDDEDGGRWSRGESTSNSCIVYDMKGRKLDNTLVPKGFRWKCGTVRAAWLFPEDGSSKVC</sequence>
<feature type="chain" id="PRO_5044871562" description="DUF295 domain-containing protein" evidence="1">
    <location>
        <begin position="28"/>
        <end position="386"/>
    </location>
</feature>
<name>A0ABC9AQ69_9POAL</name>
<dbReference type="Pfam" id="PF03478">
    <property type="entry name" value="Beta-prop_KIB1-4"/>
    <property type="match status" value="1"/>
</dbReference>
<dbReference type="PANTHER" id="PTHR33110">
    <property type="entry name" value="F-BOX/KELCH-REPEAT PROTEIN-RELATED"/>
    <property type="match status" value="1"/>
</dbReference>
<dbReference type="AlphaFoldDB" id="A0ABC9AQ69"/>
<dbReference type="Pfam" id="PF00646">
    <property type="entry name" value="F-box"/>
    <property type="match status" value="1"/>
</dbReference>
<dbReference type="InterPro" id="IPR036047">
    <property type="entry name" value="F-box-like_dom_sf"/>
</dbReference>
<dbReference type="EMBL" id="OZ075132">
    <property type="protein sequence ID" value="CAL4983522.1"/>
    <property type="molecule type" value="Genomic_DNA"/>
</dbReference>
<dbReference type="Gene3D" id="1.20.1280.50">
    <property type="match status" value="1"/>
</dbReference>
<keyword evidence="1" id="KW-0732">Signal</keyword>
<dbReference type="InterPro" id="IPR001810">
    <property type="entry name" value="F-box_dom"/>
</dbReference>
<accession>A0ABC9AQ69</accession>
<keyword evidence="5" id="KW-1185">Reference proteome</keyword>
<reference evidence="5" key="1">
    <citation type="submission" date="2024-06" db="EMBL/GenBank/DDBJ databases">
        <authorList>
            <person name="Ryan C."/>
        </authorList>
    </citation>
    <scope>NUCLEOTIDE SEQUENCE [LARGE SCALE GENOMIC DNA]</scope>
</reference>
<feature type="domain" description="KIB1-4 beta-propeller" evidence="3">
    <location>
        <begin position="50"/>
        <end position="348"/>
    </location>
</feature>
<evidence type="ECO:0000256" key="1">
    <source>
        <dbReference type="SAM" id="SignalP"/>
    </source>
</evidence>